<reference evidence="9" key="1">
    <citation type="journal article" date="2019" name="Int. J. Syst. Evol. Microbiol.">
        <title>The Global Catalogue of Microorganisms (GCM) 10K type strain sequencing project: providing services to taxonomists for standard genome sequencing and annotation.</title>
        <authorList>
            <consortium name="The Broad Institute Genomics Platform"/>
            <consortium name="The Broad Institute Genome Sequencing Center for Infectious Disease"/>
            <person name="Wu L."/>
            <person name="Ma J."/>
        </authorList>
    </citation>
    <scope>NUCLEOTIDE SEQUENCE [LARGE SCALE GENOMIC DNA]</scope>
    <source>
        <strain evidence="9">CGMCC 4.7349</strain>
    </source>
</reference>
<evidence type="ECO:0000313" key="9">
    <source>
        <dbReference type="Proteomes" id="UP000656881"/>
    </source>
</evidence>
<evidence type="ECO:0000256" key="1">
    <source>
        <dbReference type="ARBA" id="ARBA00004651"/>
    </source>
</evidence>
<accession>A0ABQ2LHW5</accession>
<evidence type="ECO:0000256" key="4">
    <source>
        <dbReference type="ARBA" id="ARBA00022989"/>
    </source>
</evidence>
<protein>
    <recommendedName>
        <fullName evidence="7">Cardiolipin synthase N-terminal domain-containing protein</fullName>
    </recommendedName>
</protein>
<evidence type="ECO:0000256" key="2">
    <source>
        <dbReference type="ARBA" id="ARBA00022475"/>
    </source>
</evidence>
<comment type="subcellular location">
    <subcellularLocation>
        <location evidence="1">Cell membrane</location>
        <topology evidence="1">Multi-pass membrane protein</topology>
    </subcellularLocation>
</comment>
<keyword evidence="2" id="KW-1003">Cell membrane</keyword>
<name>A0ABQ2LHW5_9ACTN</name>
<dbReference type="RefSeq" id="WP_189172558.1">
    <property type="nucleotide sequence ID" value="NZ_BMNG01000001.1"/>
</dbReference>
<feature type="domain" description="Cardiolipin synthase N-terminal" evidence="7">
    <location>
        <begin position="22"/>
        <end position="61"/>
    </location>
</feature>
<feature type="transmembrane region" description="Helical" evidence="6">
    <location>
        <begin position="39"/>
        <end position="59"/>
    </location>
</feature>
<proteinExistence type="predicted"/>
<feature type="transmembrane region" description="Helical" evidence="6">
    <location>
        <begin position="6"/>
        <end position="27"/>
    </location>
</feature>
<keyword evidence="3 6" id="KW-0812">Transmembrane</keyword>
<comment type="caution">
    <text evidence="8">The sequence shown here is derived from an EMBL/GenBank/DDBJ whole genome shotgun (WGS) entry which is preliminary data.</text>
</comment>
<dbReference type="EMBL" id="BMNG01000001">
    <property type="protein sequence ID" value="GGO34672.1"/>
    <property type="molecule type" value="Genomic_DNA"/>
</dbReference>
<evidence type="ECO:0000256" key="6">
    <source>
        <dbReference type="SAM" id="Phobius"/>
    </source>
</evidence>
<evidence type="ECO:0000313" key="8">
    <source>
        <dbReference type="EMBL" id="GGO34672.1"/>
    </source>
</evidence>
<keyword evidence="9" id="KW-1185">Reference proteome</keyword>
<dbReference type="InterPro" id="IPR027379">
    <property type="entry name" value="CLS_N"/>
</dbReference>
<sequence length="64" mass="6815">MDGSTLGALLPVVILVVSFVGYCLVDLARADAARHLPKWLWAVICVASVPLGGILYLSIGRAHR</sequence>
<evidence type="ECO:0000259" key="7">
    <source>
        <dbReference type="Pfam" id="PF13396"/>
    </source>
</evidence>
<evidence type="ECO:0000256" key="3">
    <source>
        <dbReference type="ARBA" id="ARBA00022692"/>
    </source>
</evidence>
<dbReference type="Proteomes" id="UP000656881">
    <property type="component" value="Unassembled WGS sequence"/>
</dbReference>
<keyword evidence="5 6" id="KW-0472">Membrane</keyword>
<evidence type="ECO:0000256" key="5">
    <source>
        <dbReference type="ARBA" id="ARBA00023136"/>
    </source>
</evidence>
<organism evidence="8 9">
    <name type="scientific">Streptomyces lasiicapitis</name>
    <dbReference type="NCBI Taxonomy" id="1923961"/>
    <lineage>
        <taxon>Bacteria</taxon>
        <taxon>Bacillati</taxon>
        <taxon>Actinomycetota</taxon>
        <taxon>Actinomycetes</taxon>
        <taxon>Kitasatosporales</taxon>
        <taxon>Streptomycetaceae</taxon>
        <taxon>Streptomyces</taxon>
    </lineage>
</organism>
<keyword evidence="4 6" id="KW-1133">Transmembrane helix</keyword>
<dbReference type="Pfam" id="PF13396">
    <property type="entry name" value="PLDc_N"/>
    <property type="match status" value="1"/>
</dbReference>
<gene>
    <name evidence="8" type="ORF">GCM10012286_04120</name>
</gene>